<gene>
    <name evidence="1" type="ORF">V0288_21425</name>
</gene>
<keyword evidence="2" id="KW-1185">Reference proteome</keyword>
<reference evidence="1 2" key="1">
    <citation type="submission" date="2024-01" db="EMBL/GenBank/DDBJ databases">
        <title>Genomic insights into the taxonomy and metabolism of the cyanobacterium Pannus brasiliensis CCIBt3594.</title>
        <authorList>
            <person name="Machado M."/>
            <person name="Botero N.B."/>
            <person name="Andreote A.P.D."/>
            <person name="Feitosa A.M.T."/>
            <person name="Popin R."/>
            <person name="Sivonen K."/>
            <person name="Fiore M.F."/>
        </authorList>
    </citation>
    <scope>NUCLEOTIDE SEQUENCE [LARGE SCALE GENOMIC DNA]</scope>
    <source>
        <strain evidence="1 2">CCIBt3594</strain>
    </source>
</reference>
<dbReference type="AlphaFoldDB" id="A0AAW9R0E2"/>
<protein>
    <submittedName>
        <fullName evidence="1">Uncharacterized protein</fullName>
    </submittedName>
</protein>
<proteinExistence type="predicted"/>
<dbReference type="Proteomes" id="UP001328733">
    <property type="component" value="Unassembled WGS sequence"/>
</dbReference>
<accession>A0AAW9R0E2</accession>
<comment type="caution">
    <text evidence="1">The sequence shown here is derived from an EMBL/GenBank/DDBJ whole genome shotgun (WGS) entry which is preliminary data.</text>
</comment>
<organism evidence="1 2">
    <name type="scientific">Pannus brasiliensis CCIBt3594</name>
    <dbReference type="NCBI Taxonomy" id="1427578"/>
    <lineage>
        <taxon>Bacteria</taxon>
        <taxon>Bacillati</taxon>
        <taxon>Cyanobacteriota</taxon>
        <taxon>Cyanophyceae</taxon>
        <taxon>Oscillatoriophycideae</taxon>
        <taxon>Chroococcales</taxon>
        <taxon>Microcystaceae</taxon>
        <taxon>Pannus</taxon>
    </lineage>
</organism>
<dbReference type="EMBL" id="JBAFSM010000057">
    <property type="protein sequence ID" value="MEG3439703.1"/>
    <property type="molecule type" value="Genomic_DNA"/>
</dbReference>
<evidence type="ECO:0000313" key="1">
    <source>
        <dbReference type="EMBL" id="MEG3439703.1"/>
    </source>
</evidence>
<name>A0AAW9R0E2_9CHRO</name>
<sequence>MINAKFKAIARTAFSGDRASCRRERGFTREWIAVQSVFTVIYT</sequence>
<evidence type="ECO:0000313" key="2">
    <source>
        <dbReference type="Proteomes" id="UP001328733"/>
    </source>
</evidence>